<accession>A0ABZ1C5R1</accession>
<protein>
    <submittedName>
        <fullName evidence="2">Uncharacterized protein</fullName>
    </submittedName>
</protein>
<sequence>MPSLSPNHHRTPTTSRRRWVLTVFGLWLGLAVAVFGWMGKLPCGLPRGVLAEKAWTEPGWRAEHRLTAATDVEARVVDHLLARGPLPGLPERVSLSGDAQAFAPALENAGWTVVGEDEFSTVPSLGVALWRPDGELAWQARHDGPGLLVAGAAPLDTAAFRAVLRGDSLPPQVPAGCGL</sequence>
<gene>
    <name evidence="2" type="ORF">K1X11_012555</name>
</gene>
<reference evidence="2 3" key="1">
    <citation type="submission" date="2021-08" db="EMBL/GenBank/DDBJ databases">
        <authorList>
            <person name="Zhang D."/>
            <person name="Zhang A."/>
            <person name="Wang L."/>
        </authorList>
    </citation>
    <scope>NUCLEOTIDE SEQUENCE [LARGE SCALE GENOMIC DNA]</scope>
    <source>
        <strain evidence="2 3">WL0086</strain>
    </source>
</reference>
<keyword evidence="1" id="KW-0472">Membrane</keyword>
<keyword evidence="1" id="KW-0812">Transmembrane</keyword>
<reference evidence="2 3" key="2">
    <citation type="submission" date="2023-12" db="EMBL/GenBank/DDBJ databases">
        <title>Description of an unclassified Opitutus bacterium of Verrucomicrobiota.</title>
        <authorList>
            <person name="Zhang D.-F."/>
        </authorList>
    </citation>
    <scope>NUCLEOTIDE SEQUENCE [LARGE SCALE GENOMIC DNA]</scope>
    <source>
        <strain evidence="2 3">WL0086</strain>
    </source>
</reference>
<evidence type="ECO:0000256" key="1">
    <source>
        <dbReference type="SAM" id="Phobius"/>
    </source>
</evidence>
<name>A0ABZ1C5R1_9BACT</name>
<keyword evidence="3" id="KW-1185">Reference proteome</keyword>
<organism evidence="2 3">
    <name type="scientific">Actomonas aquatica</name>
    <dbReference type="NCBI Taxonomy" id="2866162"/>
    <lineage>
        <taxon>Bacteria</taxon>
        <taxon>Pseudomonadati</taxon>
        <taxon>Verrucomicrobiota</taxon>
        <taxon>Opitutia</taxon>
        <taxon>Opitutales</taxon>
        <taxon>Opitutaceae</taxon>
        <taxon>Actomonas</taxon>
    </lineage>
</organism>
<feature type="transmembrane region" description="Helical" evidence="1">
    <location>
        <begin position="20"/>
        <end position="38"/>
    </location>
</feature>
<evidence type="ECO:0000313" key="3">
    <source>
        <dbReference type="Proteomes" id="UP000738431"/>
    </source>
</evidence>
<proteinExistence type="predicted"/>
<dbReference type="RefSeq" id="WP_221032822.1">
    <property type="nucleotide sequence ID" value="NZ_CP139781.1"/>
</dbReference>
<keyword evidence="1" id="KW-1133">Transmembrane helix</keyword>
<dbReference type="Proteomes" id="UP000738431">
    <property type="component" value="Chromosome"/>
</dbReference>
<dbReference type="EMBL" id="CP139781">
    <property type="protein sequence ID" value="WRQ85635.1"/>
    <property type="molecule type" value="Genomic_DNA"/>
</dbReference>
<evidence type="ECO:0000313" key="2">
    <source>
        <dbReference type="EMBL" id="WRQ85635.1"/>
    </source>
</evidence>